<accession>A0A2S9YWJ9</accession>
<organism evidence="3 4">
    <name type="scientific">Enhygromyxa salina</name>
    <dbReference type="NCBI Taxonomy" id="215803"/>
    <lineage>
        <taxon>Bacteria</taxon>
        <taxon>Pseudomonadati</taxon>
        <taxon>Myxococcota</taxon>
        <taxon>Polyangia</taxon>
        <taxon>Nannocystales</taxon>
        <taxon>Nannocystaceae</taxon>
        <taxon>Enhygromyxa</taxon>
    </lineage>
</organism>
<sequence>MTTHSLRTLPGFSFLIVGLALAGPACTGFIAGDDNGDAETTGDGDGDGDGDPGGDTTIYMIQQGASDGSFADKTQVSVKGVVVTSPVNAEKGLVFVEEPMGGEWSGISLYLWDEVVMASQLQPGDIVDLVGEYTEFFETSQIVIKNPGDIVVVGSVASDGMPGPDIVSAADVARDNPAAEPWEGVRVQINDAVIQESNDGFGQYLLVGDALVGNAFVDPLPGVAIMGSFASVTGPLHYSFNEFKLQPTGPSDLNGYMGPATPVDDTSIYDIRGGTVPQGMVVLLENVVASSGLTWSNDPDAAFYVQEPGGGANSGIRIYVSNAAGLQVAAGDDVTVAGLYTESFGVSQIAIADASAVTINSSGPSPAPEIIADPASLNTGGSMAEQFESVLVQVENVTVTNENPDAPEEYGEFEITGGLRVNDGFFAIADWTKPAMGASFTSIAGVLNYSYEVYKLEPRTNADLVAN</sequence>
<dbReference type="PANTHER" id="PTHR42834">
    <property type="entry name" value="ENDONUCLEASE/EXONUCLEASE/PHOSPHATASE FAMILY PROTEIN (AFU_ORTHOLOGUE AFUA_3G09210)"/>
    <property type="match status" value="1"/>
</dbReference>
<feature type="compositionally biased region" description="Acidic residues" evidence="1">
    <location>
        <begin position="37"/>
        <end position="52"/>
    </location>
</feature>
<proteinExistence type="predicted"/>
<feature type="signal peptide" evidence="2">
    <location>
        <begin position="1"/>
        <end position="22"/>
    </location>
</feature>
<keyword evidence="2" id="KW-0732">Signal</keyword>
<evidence type="ECO:0000313" key="4">
    <source>
        <dbReference type="Proteomes" id="UP000238823"/>
    </source>
</evidence>
<evidence type="ECO:0000256" key="2">
    <source>
        <dbReference type="SAM" id="SignalP"/>
    </source>
</evidence>
<dbReference type="PANTHER" id="PTHR42834:SF1">
    <property type="entry name" value="ENDONUCLEASE_EXONUCLEASE_PHOSPHATASE FAMILY PROTEIN (AFU_ORTHOLOGUE AFUA_3G09210)"/>
    <property type="match status" value="1"/>
</dbReference>
<feature type="region of interest" description="Disordered" evidence="1">
    <location>
        <begin position="37"/>
        <end position="56"/>
    </location>
</feature>
<dbReference type="EMBL" id="PVNL01000021">
    <property type="protein sequence ID" value="PRQ09453.1"/>
    <property type="molecule type" value="Genomic_DNA"/>
</dbReference>
<evidence type="ECO:0000313" key="3">
    <source>
        <dbReference type="EMBL" id="PRQ09453.1"/>
    </source>
</evidence>
<evidence type="ECO:0000256" key="1">
    <source>
        <dbReference type="SAM" id="MobiDB-lite"/>
    </source>
</evidence>
<comment type="caution">
    <text evidence="3">The sequence shown here is derived from an EMBL/GenBank/DDBJ whole genome shotgun (WGS) entry which is preliminary data.</text>
</comment>
<dbReference type="AlphaFoldDB" id="A0A2S9YWJ9"/>
<dbReference type="RefSeq" id="WP_146157304.1">
    <property type="nucleotide sequence ID" value="NZ_PVNL01000021.1"/>
</dbReference>
<name>A0A2S9YWJ9_9BACT</name>
<dbReference type="OrthoDB" id="5495071at2"/>
<gene>
    <name evidence="3" type="ORF">ENSA7_08180</name>
</gene>
<dbReference type="Proteomes" id="UP000238823">
    <property type="component" value="Unassembled WGS sequence"/>
</dbReference>
<evidence type="ECO:0008006" key="5">
    <source>
        <dbReference type="Google" id="ProtNLM"/>
    </source>
</evidence>
<protein>
    <recommendedName>
        <fullName evidence="5">DUF5666 domain-containing protein</fullName>
    </recommendedName>
</protein>
<reference evidence="3 4" key="1">
    <citation type="submission" date="2018-03" db="EMBL/GenBank/DDBJ databases">
        <title>Draft Genome Sequences of the Obligatory Marine Myxobacteria Enhygromyxa salina SWB007.</title>
        <authorList>
            <person name="Poehlein A."/>
            <person name="Moghaddam J.A."/>
            <person name="Harms H."/>
            <person name="Alanjari M."/>
            <person name="Koenig G.M."/>
            <person name="Daniel R."/>
            <person name="Schaeberle T.F."/>
        </authorList>
    </citation>
    <scope>NUCLEOTIDE SEQUENCE [LARGE SCALE GENOMIC DNA]</scope>
    <source>
        <strain evidence="3 4">SWB007</strain>
    </source>
</reference>
<feature type="chain" id="PRO_5015640337" description="DUF5666 domain-containing protein" evidence="2">
    <location>
        <begin position="23"/>
        <end position="467"/>
    </location>
</feature>